<evidence type="ECO:0000256" key="4">
    <source>
        <dbReference type="ARBA" id="ARBA00020295"/>
    </source>
</evidence>
<organism evidence="11 12">
    <name type="scientific">Plastoroseomonas hellenica</name>
    <dbReference type="NCBI Taxonomy" id="2687306"/>
    <lineage>
        <taxon>Bacteria</taxon>
        <taxon>Pseudomonadati</taxon>
        <taxon>Pseudomonadota</taxon>
        <taxon>Alphaproteobacteria</taxon>
        <taxon>Acetobacterales</taxon>
        <taxon>Acetobacteraceae</taxon>
        <taxon>Plastoroseomonas</taxon>
    </lineage>
</organism>
<sequence>MSQDAALRALAAEAGFMVRWHDVHGMRRDVDVETLRALLTRIGLPASDLVEIEESRTLLAAERDVLPPLLTAVRRSRGPRPPGRRRAERFRLHAEDGKVIEGRLDDAGRLPAVSRSGYHRLEFDDAETVLAVAPSRCFSLADAGAEAAGRPLPWGLSAQVYGLRRTGDLGLGDLGAAAMLAEAAGRLGAATLAISPVHALFAAAPDRFSPYAPSSRLFLNALHADPTLLFGGDAMTRADAAGAEAQAASLIDWEDATARRMTWFRALFARHADDLRFLQFRTAQGEALERHARFEALSLHLRARDGAFRHWRDWPAGYANPEAPAVADFAAAHADEVAFHAFCQWLADASLADVQRRARAAGMTVGLLADIAVGTDGSGSHAWSRPADVMRGAAVGAPPDLFNPAGQDWGLTAFSPRALLAGGYAAFLEVLRAAMRHAGGIRIDHAMGLERLWLIPEGSPASAGAYLRYPREDLLRLLALESHRHRAVVIGEDLGTVPPGFRSRIGRGGILGMRVLDFERDAKGVPLPPRDWTREAVAMTTTHDLATIAGWWRGTDLAWRRRLAGDHGMEAAEASRAAGRRLLWNGFRASGAASGEAPPPEAPAAAVDAAVAHVGSAACRLAILPIEDALALAEQPNIPGTTTEHPNWRRRTPDDAASLLDAPDVAARIARFAAARPVA</sequence>
<name>A0ABS5ESL8_9PROT</name>
<comment type="catalytic activity">
    <reaction evidence="1 10">
        <text>Transfers a segment of a (1-&gt;4)-alpha-D-glucan to a new position in an acceptor, which may be glucose or a (1-&gt;4)-alpha-D-glucan.</text>
        <dbReference type="EC" id="2.4.1.25"/>
    </reaction>
</comment>
<evidence type="ECO:0000256" key="1">
    <source>
        <dbReference type="ARBA" id="ARBA00000439"/>
    </source>
</evidence>
<proteinExistence type="inferred from homology"/>
<evidence type="ECO:0000313" key="12">
    <source>
        <dbReference type="Proteomes" id="UP001196870"/>
    </source>
</evidence>
<dbReference type="PANTHER" id="PTHR32438">
    <property type="entry name" value="4-ALPHA-GLUCANOTRANSFERASE DPE1, CHLOROPLASTIC/AMYLOPLASTIC"/>
    <property type="match status" value="1"/>
</dbReference>
<dbReference type="EMBL" id="JAAGBB010000001">
    <property type="protein sequence ID" value="MBR0662895.1"/>
    <property type="molecule type" value="Genomic_DNA"/>
</dbReference>
<evidence type="ECO:0000256" key="5">
    <source>
        <dbReference type="ARBA" id="ARBA00022676"/>
    </source>
</evidence>
<dbReference type="InterPro" id="IPR003385">
    <property type="entry name" value="Glyco_hydro_77"/>
</dbReference>
<comment type="caution">
    <text evidence="11">The sequence shown here is derived from an EMBL/GenBank/DDBJ whole genome shotgun (WGS) entry which is preliminary data.</text>
</comment>
<dbReference type="SUPFAM" id="SSF51445">
    <property type="entry name" value="(Trans)glycosidases"/>
    <property type="match status" value="1"/>
</dbReference>
<evidence type="ECO:0000256" key="3">
    <source>
        <dbReference type="ARBA" id="ARBA00012560"/>
    </source>
</evidence>
<dbReference type="PANTHER" id="PTHR32438:SF5">
    <property type="entry name" value="4-ALPHA-GLUCANOTRANSFERASE DPE1, CHLOROPLASTIC_AMYLOPLASTIC"/>
    <property type="match status" value="1"/>
</dbReference>
<dbReference type="InterPro" id="IPR017853">
    <property type="entry name" value="GH"/>
</dbReference>
<keyword evidence="7 10" id="KW-0119">Carbohydrate metabolism</keyword>
<keyword evidence="5 10" id="KW-0328">Glycosyltransferase</keyword>
<keyword evidence="6 10" id="KW-0808">Transferase</keyword>
<dbReference type="EC" id="2.4.1.25" evidence="3 10"/>
<evidence type="ECO:0000256" key="6">
    <source>
        <dbReference type="ARBA" id="ARBA00022679"/>
    </source>
</evidence>
<evidence type="ECO:0000256" key="8">
    <source>
        <dbReference type="ARBA" id="ARBA00031423"/>
    </source>
</evidence>
<evidence type="ECO:0000256" key="9">
    <source>
        <dbReference type="ARBA" id="ARBA00031501"/>
    </source>
</evidence>
<protein>
    <recommendedName>
        <fullName evidence="4 10">4-alpha-glucanotransferase</fullName>
        <ecNumber evidence="3 10">2.4.1.25</ecNumber>
    </recommendedName>
    <alternativeName>
        <fullName evidence="8 10">Amylomaltase</fullName>
    </alternativeName>
    <alternativeName>
        <fullName evidence="9 10">Disproportionating enzyme</fullName>
    </alternativeName>
</protein>
<evidence type="ECO:0000313" key="11">
    <source>
        <dbReference type="EMBL" id="MBR0662895.1"/>
    </source>
</evidence>
<dbReference type="Proteomes" id="UP001196870">
    <property type="component" value="Unassembled WGS sequence"/>
</dbReference>
<evidence type="ECO:0000256" key="2">
    <source>
        <dbReference type="ARBA" id="ARBA00005684"/>
    </source>
</evidence>
<evidence type="ECO:0000256" key="7">
    <source>
        <dbReference type="ARBA" id="ARBA00023277"/>
    </source>
</evidence>
<dbReference type="GO" id="GO:0004134">
    <property type="term" value="F:4-alpha-glucanotransferase activity"/>
    <property type="evidence" value="ECO:0007669"/>
    <property type="project" value="UniProtKB-EC"/>
</dbReference>
<keyword evidence="12" id="KW-1185">Reference proteome</keyword>
<dbReference type="NCBIfam" id="TIGR00217">
    <property type="entry name" value="malQ"/>
    <property type="match status" value="1"/>
</dbReference>
<accession>A0ABS5ESL8</accession>
<reference evidence="12" key="1">
    <citation type="journal article" date="2021" name="Syst. Appl. Microbiol.">
        <title>Roseomonas hellenica sp. nov., isolated from roots of wild-growing Alkanna tinctoria.</title>
        <authorList>
            <person name="Rat A."/>
            <person name="Naranjo H.D."/>
            <person name="Lebbe L."/>
            <person name="Cnockaert M."/>
            <person name="Krigas N."/>
            <person name="Grigoriadou K."/>
            <person name="Maloupa E."/>
            <person name="Willems A."/>
        </authorList>
    </citation>
    <scope>NUCLEOTIDE SEQUENCE [LARGE SCALE GENOMIC DNA]</scope>
    <source>
        <strain evidence="12">LMG 31523</strain>
    </source>
</reference>
<dbReference type="RefSeq" id="WP_367617231.1">
    <property type="nucleotide sequence ID" value="NZ_JAAGBB010000001.1"/>
</dbReference>
<dbReference type="Gene3D" id="3.20.20.80">
    <property type="entry name" value="Glycosidases"/>
    <property type="match status" value="1"/>
</dbReference>
<evidence type="ECO:0000256" key="10">
    <source>
        <dbReference type="RuleBase" id="RU361207"/>
    </source>
</evidence>
<dbReference type="Pfam" id="PF02446">
    <property type="entry name" value="Glyco_hydro_77"/>
    <property type="match status" value="1"/>
</dbReference>
<gene>
    <name evidence="11" type="primary">malQ</name>
    <name evidence="11" type="ORF">GXW71_00875</name>
</gene>
<comment type="similarity">
    <text evidence="2 10">Belongs to the disproportionating enzyme family.</text>
</comment>